<protein>
    <submittedName>
        <fullName evidence="1">Uncharacterized protein</fullName>
    </submittedName>
</protein>
<organism evidence="1 2">
    <name type="scientific">Rotaria magnacalcarata</name>
    <dbReference type="NCBI Taxonomy" id="392030"/>
    <lineage>
        <taxon>Eukaryota</taxon>
        <taxon>Metazoa</taxon>
        <taxon>Spiralia</taxon>
        <taxon>Gnathifera</taxon>
        <taxon>Rotifera</taxon>
        <taxon>Eurotatoria</taxon>
        <taxon>Bdelloidea</taxon>
        <taxon>Philodinida</taxon>
        <taxon>Philodinidae</taxon>
        <taxon>Rotaria</taxon>
    </lineage>
</organism>
<evidence type="ECO:0000313" key="2">
    <source>
        <dbReference type="Proteomes" id="UP000681967"/>
    </source>
</evidence>
<comment type="caution">
    <text evidence="1">The sequence shown here is derived from an EMBL/GenBank/DDBJ whole genome shotgun (WGS) entry which is preliminary data.</text>
</comment>
<feature type="non-terminal residue" evidence="1">
    <location>
        <position position="1"/>
    </location>
</feature>
<dbReference type="EMBL" id="CAJOBH010291119">
    <property type="protein sequence ID" value="CAF5181253.1"/>
    <property type="molecule type" value="Genomic_DNA"/>
</dbReference>
<sequence length="53" mass="6117">IPNRRCGTRDYWCCGRIWLSGTVFVLRSVREQVGMMNVMIEPVDGDTIVRRSS</sequence>
<gene>
    <name evidence="1" type="ORF">BYL167_LOCUS78990</name>
</gene>
<dbReference type="AlphaFoldDB" id="A0A8S3HE07"/>
<accession>A0A8S3HE07</accession>
<dbReference type="Proteomes" id="UP000681967">
    <property type="component" value="Unassembled WGS sequence"/>
</dbReference>
<name>A0A8S3HE07_9BILA</name>
<proteinExistence type="predicted"/>
<evidence type="ECO:0000313" key="1">
    <source>
        <dbReference type="EMBL" id="CAF5181253.1"/>
    </source>
</evidence>
<reference evidence="1" key="1">
    <citation type="submission" date="2021-02" db="EMBL/GenBank/DDBJ databases">
        <authorList>
            <person name="Nowell W R."/>
        </authorList>
    </citation>
    <scope>NUCLEOTIDE SEQUENCE</scope>
</reference>